<keyword evidence="6" id="KW-0472">Membrane</keyword>
<evidence type="ECO:0000259" key="7">
    <source>
        <dbReference type="Pfam" id="PF04239"/>
    </source>
</evidence>
<keyword evidence="3" id="KW-1003">Cell membrane</keyword>
<accession>A0A1Q2CFP1</accession>
<dbReference type="Pfam" id="PF04239">
    <property type="entry name" value="DUF421"/>
    <property type="match status" value="1"/>
</dbReference>
<dbReference type="STRING" id="1610493.RPIT_09215"/>
<evidence type="ECO:0000313" key="9">
    <source>
        <dbReference type="Proteomes" id="UP000188324"/>
    </source>
</evidence>
<dbReference type="GO" id="GO:0005886">
    <property type="term" value="C:plasma membrane"/>
    <property type="evidence" value="ECO:0007669"/>
    <property type="project" value="UniProtKB-SubCell"/>
</dbReference>
<keyword evidence="4" id="KW-0812">Transmembrane</keyword>
<dbReference type="Gene3D" id="3.30.240.20">
    <property type="entry name" value="bsu07140 like domains"/>
    <property type="match status" value="1"/>
</dbReference>
<evidence type="ECO:0000256" key="6">
    <source>
        <dbReference type="ARBA" id="ARBA00023136"/>
    </source>
</evidence>
<comment type="similarity">
    <text evidence="2">Belongs to the UPF0702 family.</text>
</comment>
<keyword evidence="9" id="KW-1185">Reference proteome</keyword>
<dbReference type="InterPro" id="IPR007353">
    <property type="entry name" value="DUF421"/>
</dbReference>
<protein>
    <recommendedName>
        <fullName evidence="7">YetF C-terminal domain-containing protein</fullName>
    </recommendedName>
</protein>
<dbReference type="Proteomes" id="UP000188324">
    <property type="component" value="Chromosome"/>
</dbReference>
<dbReference type="OrthoDB" id="9793799at2"/>
<dbReference type="PANTHER" id="PTHR34582">
    <property type="entry name" value="UPF0702 TRANSMEMBRANE PROTEIN YCAP"/>
    <property type="match status" value="1"/>
</dbReference>
<sequence length="177" mass="18296">MWYSSLDPILRVLMVGPVAYLLAVVAIRISGKRALSKLNAFDLVVTVALGSMLATILTSSDLALATGLTGIALLLGLQVVVSLITSRFVKGQTAVRAEPTLLVRRGELLEEAVVSARLTEAEVLQAIRAAGFGGLDQLAAVCLESDGSLSVVGSDSLGDGTALSTVGSWDSDPESGR</sequence>
<dbReference type="AlphaFoldDB" id="A0A1Q2CFP1"/>
<gene>
    <name evidence="8" type="ORF">RPIT_09215</name>
</gene>
<dbReference type="RefSeq" id="WP_077342521.1">
    <property type="nucleotide sequence ID" value="NZ_CP019605.1"/>
</dbReference>
<dbReference type="PANTHER" id="PTHR34582:SF6">
    <property type="entry name" value="UPF0702 TRANSMEMBRANE PROTEIN YCAP"/>
    <property type="match status" value="1"/>
</dbReference>
<reference evidence="8 9" key="1">
    <citation type="journal article" date="2016" name="Int. J. Syst. Evol. Microbiol.">
        <title>Tessaracoccus flavus sp. nov., isolated from the drainage system of a lindane-producing factory.</title>
        <authorList>
            <person name="Kumari R."/>
            <person name="Singh P."/>
            <person name="Schumann P."/>
            <person name="Lal R."/>
        </authorList>
    </citation>
    <scope>NUCLEOTIDE SEQUENCE [LARGE SCALE GENOMIC DNA]</scope>
    <source>
        <strain evidence="8 9">RP1T</strain>
    </source>
</reference>
<evidence type="ECO:0000256" key="3">
    <source>
        <dbReference type="ARBA" id="ARBA00022475"/>
    </source>
</evidence>
<organism evidence="8 9">
    <name type="scientific">Tessaracoccus flavus</name>
    <dbReference type="NCBI Taxonomy" id="1610493"/>
    <lineage>
        <taxon>Bacteria</taxon>
        <taxon>Bacillati</taxon>
        <taxon>Actinomycetota</taxon>
        <taxon>Actinomycetes</taxon>
        <taxon>Propionibacteriales</taxon>
        <taxon>Propionibacteriaceae</taxon>
        <taxon>Tessaracoccus</taxon>
    </lineage>
</organism>
<evidence type="ECO:0000256" key="2">
    <source>
        <dbReference type="ARBA" id="ARBA00006448"/>
    </source>
</evidence>
<evidence type="ECO:0000313" key="8">
    <source>
        <dbReference type="EMBL" id="AQP44942.1"/>
    </source>
</evidence>
<dbReference type="InterPro" id="IPR023090">
    <property type="entry name" value="UPF0702_alpha/beta_dom_sf"/>
</dbReference>
<name>A0A1Q2CFP1_9ACTN</name>
<dbReference type="KEGG" id="tfl:RPIT_09215"/>
<dbReference type="EMBL" id="CP019605">
    <property type="protein sequence ID" value="AQP44942.1"/>
    <property type="molecule type" value="Genomic_DNA"/>
</dbReference>
<comment type="subcellular location">
    <subcellularLocation>
        <location evidence="1">Cell membrane</location>
        <topology evidence="1">Multi-pass membrane protein</topology>
    </subcellularLocation>
</comment>
<feature type="domain" description="YetF C-terminal" evidence="7">
    <location>
        <begin position="92"/>
        <end position="156"/>
    </location>
</feature>
<proteinExistence type="inferred from homology"/>
<evidence type="ECO:0000256" key="5">
    <source>
        <dbReference type="ARBA" id="ARBA00022989"/>
    </source>
</evidence>
<evidence type="ECO:0000256" key="1">
    <source>
        <dbReference type="ARBA" id="ARBA00004651"/>
    </source>
</evidence>
<evidence type="ECO:0000256" key="4">
    <source>
        <dbReference type="ARBA" id="ARBA00022692"/>
    </source>
</evidence>
<keyword evidence="5" id="KW-1133">Transmembrane helix</keyword>